<protein>
    <submittedName>
        <fullName evidence="3">Uncharacterized protein (DUF885 family)</fullName>
    </submittedName>
</protein>
<evidence type="ECO:0000313" key="4">
    <source>
        <dbReference type="Proteomes" id="UP000538666"/>
    </source>
</evidence>
<name>A0A841K044_9BACT</name>
<feature type="signal peptide" evidence="2">
    <location>
        <begin position="1"/>
        <end position="21"/>
    </location>
</feature>
<dbReference type="PANTHER" id="PTHR33361:SF16">
    <property type="entry name" value="DUF885 DOMAIN-CONTAINING PROTEIN"/>
    <property type="match status" value="1"/>
</dbReference>
<organism evidence="3 4">
    <name type="scientific">Silvibacterium bohemicum</name>
    <dbReference type="NCBI Taxonomy" id="1577686"/>
    <lineage>
        <taxon>Bacteria</taxon>
        <taxon>Pseudomonadati</taxon>
        <taxon>Acidobacteriota</taxon>
        <taxon>Terriglobia</taxon>
        <taxon>Terriglobales</taxon>
        <taxon>Acidobacteriaceae</taxon>
        <taxon>Silvibacterium</taxon>
    </lineage>
</organism>
<dbReference type="OrthoDB" id="9760040at2"/>
<evidence type="ECO:0000256" key="2">
    <source>
        <dbReference type="SAM" id="SignalP"/>
    </source>
</evidence>
<reference evidence="3 4" key="1">
    <citation type="submission" date="2020-08" db="EMBL/GenBank/DDBJ databases">
        <title>Genomic Encyclopedia of Type Strains, Phase IV (KMG-IV): sequencing the most valuable type-strain genomes for metagenomic binning, comparative biology and taxonomic classification.</title>
        <authorList>
            <person name="Goeker M."/>
        </authorList>
    </citation>
    <scope>NUCLEOTIDE SEQUENCE [LARGE SCALE GENOMIC DNA]</scope>
    <source>
        <strain evidence="3 4">DSM 103733</strain>
    </source>
</reference>
<feature type="chain" id="PRO_5032671808" evidence="2">
    <location>
        <begin position="22"/>
        <end position="622"/>
    </location>
</feature>
<sequence>MQKSFAVAVVALVLPIASAHAQTFPKSVQKEAAQHSEEQKLGVPAAPTAAPALAPDASLEDRRKALNALFAEMWETRLRLDPEFASTIGDKRYNDQLTDYSVDAYNEELARGRDSIIRLGSIDTAGMDDQEILSKDLMIRQLVDQQAEAEFKPWEMPVNQFSGLHNELPQLVPRLSFETVKDYDDYTARLTKIPTAFDQISANMSTGIEDGRVPPKYLLEKVLVQVNAIATAKPEDTPFARPLQKFPSAISPEDQTRIKAAVLDAIQKQVLPAYAQFARFLKATYIPAGRTDPGVSSLSDGDKYYAFRVRESTTTDLTPAQIHQIGVDEVKRDEAEMLAIAQKLGFKDIAALRASINTNPKQHPQSKEQFLNTFRADIDQMRPKLPSLFGRLPKAPLEVEAVPEFIEKDQAPAYYDPGTPDGKRPGKVFVNTYDFEHRSLANVESIAYHEGIPGHHLQISIAQELTGIPEFRKYLGYTAFVEGWGLYAERLGKDVGFYQDPYSDYGRLETDIFRAIRLVVDTGVHSEHWSREQMVQYFHDHSGLDDATVQSEVDRYIAWPAQALGYKIGQLKILELRAKAQKELGSKFDLSAFHDQVIDSGALPLDVLEQRIDAWIVKVKSH</sequence>
<gene>
    <name evidence="3" type="ORF">HNQ77_005098</name>
</gene>
<dbReference type="AlphaFoldDB" id="A0A841K044"/>
<dbReference type="InterPro" id="IPR010281">
    <property type="entry name" value="DUF885"/>
</dbReference>
<feature type="compositionally biased region" description="Low complexity" evidence="1">
    <location>
        <begin position="44"/>
        <end position="55"/>
    </location>
</feature>
<keyword evidence="4" id="KW-1185">Reference proteome</keyword>
<evidence type="ECO:0000256" key="1">
    <source>
        <dbReference type="SAM" id="MobiDB-lite"/>
    </source>
</evidence>
<comment type="caution">
    <text evidence="3">The sequence shown here is derived from an EMBL/GenBank/DDBJ whole genome shotgun (WGS) entry which is preliminary data.</text>
</comment>
<proteinExistence type="predicted"/>
<dbReference type="EMBL" id="JACHEK010000012">
    <property type="protein sequence ID" value="MBB6147113.1"/>
    <property type="molecule type" value="Genomic_DNA"/>
</dbReference>
<feature type="region of interest" description="Disordered" evidence="1">
    <location>
        <begin position="28"/>
        <end position="55"/>
    </location>
</feature>
<evidence type="ECO:0000313" key="3">
    <source>
        <dbReference type="EMBL" id="MBB6147113.1"/>
    </source>
</evidence>
<keyword evidence="2" id="KW-0732">Signal</keyword>
<accession>A0A841K044</accession>
<feature type="compositionally biased region" description="Basic and acidic residues" evidence="1">
    <location>
        <begin position="28"/>
        <end position="40"/>
    </location>
</feature>
<dbReference type="Proteomes" id="UP000538666">
    <property type="component" value="Unassembled WGS sequence"/>
</dbReference>
<dbReference type="PANTHER" id="PTHR33361">
    <property type="entry name" value="GLR0591 PROTEIN"/>
    <property type="match status" value="1"/>
</dbReference>
<dbReference type="RefSeq" id="WP_082125548.1">
    <property type="nucleotide sequence ID" value="NZ_JACHEK010000012.1"/>
</dbReference>
<dbReference type="Pfam" id="PF05960">
    <property type="entry name" value="DUF885"/>
    <property type="match status" value="1"/>
</dbReference>